<dbReference type="InterPro" id="IPR000644">
    <property type="entry name" value="CBS_dom"/>
</dbReference>
<evidence type="ECO:0000256" key="1">
    <source>
        <dbReference type="ARBA" id="ARBA00006750"/>
    </source>
</evidence>
<feature type="domain" description="CBS" evidence="7">
    <location>
        <begin position="319"/>
        <end position="378"/>
    </location>
</feature>
<evidence type="ECO:0000256" key="6">
    <source>
        <dbReference type="SAM" id="MobiDB-lite"/>
    </source>
</evidence>
<dbReference type="PANTHER" id="PTHR13780:SF35">
    <property type="entry name" value="LD22662P"/>
    <property type="match status" value="1"/>
</dbReference>
<comment type="subunit">
    <text evidence="4">AMPK is a heterotrimer of an alpha catalytic subunit (PRKAA1 or PRKAA2), a beta (PRKAB1 or PRKAB2) and a gamma non-catalytic subunits (PRKAG1, PRKAG2 or PRKAG3). Interacts with FNIP1 and FNIP2.</text>
</comment>
<dbReference type="GO" id="GO:0019901">
    <property type="term" value="F:protein kinase binding"/>
    <property type="evidence" value="ECO:0007669"/>
    <property type="project" value="TreeGrafter"/>
</dbReference>
<reference evidence="8 9" key="1">
    <citation type="submission" date="2015-12" db="EMBL/GenBank/DDBJ databases">
        <title>Draft genome of the nematode, Onchocerca flexuosa.</title>
        <authorList>
            <person name="Mitreva M."/>
        </authorList>
    </citation>
    <scope>NUCLEOTIDE SEQUENCE [LARGE SCALE GENOMIC DNA]</scope>
    <source>
        <strain evidence="8">Red Deer</strain>
    </source>
</reference>
<dbReference type="SUPFAM" id="SSF54631">
    <property type="entry name" value="CBS-domain pair"/>
    <property type="match status" value="2"/>
</dbReference>
<sequence length="608" mass="68629">MGSYTPTTRHGQNENCHQHNIYIRRGSDDVEFGVPIPSFRGAEHALMDTFREHLNLRTCRESRNTSTYDNEMLDEGLHIILRDSINLGHPPATHDTPPGTHKGSLQSDSPLSTTFRSRSRSDATSNLLSCRQNIGTIVLFPNKSEKQSRRHNLRMRNERHSVCVADLAELKGTTLSVPSKHPFVDSKLASFAVRNVNNMCHRPLSAIETRSSMWNLPCQSSPLQLIVDKNDTFENYCSPLTNASIMQTVPHVESKPASPFSNYAILIKESPFNLSSEQLSLCLPYDGTTPEFFKVIFESQDAVYSSFMRAHKCYDLIPTSTKLVVFDTELPVKKAFFALIYNGVRAAPLWDSKKQEFVGMLTITDFIRILQKYYTNSGSRSKDIQNLEKQKIATWRKELERDGHLKLLASISPSESLFQAVQILCKEKVHRLPMIDLPRPSFMEKTPFELGIGTWDDVSTITQDTPLIDVMNLFLSKRISALPVLDENGKVVDIYAKFDAINLAADKSYIDLDVTAQEALRHRVDWFEGVRCCSPNDSLVTIVEMIVRAEVHRLVIVDHDKKVKGIISLSDILRFLVLEPPVTLPENDSPDFALDDAVGSHDGKIYCS</sequence>
<dbReference type="GO" id="GO:0005634">
    <property type="term" value="C:nucleus"/>
    <property type="evidence" value="ECO:0007669"/>
    <property type="project" value="TreeGrafter"/>
</dbReference>
<dbReference type="CDD" id="cd04641">
    <property type="entry name" value="CBS_euAMPK_gamma-like_repeat2"/>
    <property type="match status" value="1"/>
</dbReference>
<dbReference type="CDD" id="cd04618">
    <property type="entry name" value="CBS_euAMPK_gamma-like_repeat1"/>
    <property type="match status" value="1"/>
</dbReference>
<dbReference type="Gene3D" id="3.10.580.10">
    <property type="entry name" value="CBS-domain"/>
    <property type="match status" value="2"/>
</dbReference>
<accession>A0A238C286</accession>
<dbReference type="GO" id="GO:0019887">
    <property type="term" value="F:protein kinase regulator activity"/>
    <property type="evidence" value="ECO:0007669"/>
    <property type="project" value="TreeGrafter"/>
</dbReference>
<keyword evidence="9" id="KW-1185">Reference proteome</keyword>
<evidence type="ECO:0000259" key="7">
    <source>
        <dbReference type="PROSITE" id="PS51371"/>
    </source>
</evidence>
<feature type="region of interest" description="Disordered" evidence="6">
    <location>
        <begin position="86"/>
        <end position="124"/>
    </location>
</feature>
<dbReference type="InterPro" id="IPR046342">
    <property type="entry name" value="CBS_dom_sf"/>
</dbReference>
<dbReference type="EMBL" id="KZ269980">
    <property type="protein sequence ID" value="OZC11563.1"/>
    <property type="molecule type" value="Genomic_DNA"/>
</dbReference>
<keyword evidence="2" id="KW-0677">Repeat</keyword>
<keyword evidence="3 5" id="KW-0129">CBS domain</keyword>
<dbReference type="OrthoDB" id="449052at2759"/>
<dbReference type="InterPro" id="IPR050511">
    <property type="entry name" value="AMPK_gamma/SDS23_families"/>
</dbReference>
<dbReference type="GO" id="GO:0005737">
    <property type="term" value="C:cytoplasm"/>
    <property type="evidence" value="ECO:0007669"/>
    <property type="project" value="TreeGrafter"/>
</dbReference>
<feature type="compositionally biased region" description="Polar residues" evidence="6">
    <location>
        <begin position="103"/>
        <end position="124"/>
    </location>
</feature>
<evidence type="ECO:0000256" key="4">
    <source>
        <dbReference type="ARBA" id="ARBA00025878"/>
    </source>
</evidence>
<dbReference type="GO" id="GO:0031588">
    <property type="term" value="C:nucleotide-activated protein kinase complex"/>
    <property type="evidence" value="ECO:0007669"/>
    <property type="project" value="TreeGrafter"/>
</dbReference>
<evidence type="ECO:0000313" key="9">
    <source>
        <dbReference type="Proteomes" id="UP000242913"/>
    </source>
</evidence>
<proteinExistence type="inferred from homology"/>
<name>A0A238C286_9BILA</name>
<feature type="domain" description="CBS" evidence="7">
    <location>
        <begin position="452"/>
        <end position="512"/>
    </location>
</feature>
<dbReference type="Proteomes" id="UP000242913">
    <property type="component" value="Unassembled WGS sequence"/>
</dbReference>
<dbReference type="Pfam" id="PF00571">
    <property type="entry name" value="CBS"/>
    <property type="match status" value="3"/>
</dbReference>
<evidence type="ECO:0000256" key="5">
    <source>
        <dbReference type="PROSITE-ProRule" id="PRU00703"/>
    </source>
</evidence>
<dbReference type="PROSITE" id="PS51371">
    <property type="entry name" value="CBS"/>
    <property type="match status" value="3"/>
</dbReference>
<feature type="domain" description="CBS" evidence="7">
    <location>
        <begin position="526"/>
        <end position="586"/>
    </location>
</feature>
<gene>
    <name evidence="8" type="ORF">X798_01421</name>
</gene>
<evidence type="ECO:0000313" key="8">
    <source>
        <dbReference type="EMBL" id="OZC11563.1"/>
    </source>
</evidence>
<protein>
    <submittedName>
        <fullName evidence="8">CBS domain protein</fullName>
    </submittedName>
</protein>
<evidence type="ECO:0000256" key="2">
    <source>
        <dbReference type="ARBA" id="ARBA00022737"/>
    </source>
</evidence>
<dbReference type="GO" id="GO:0016208">
    <property type="term" value="F:AMP binding"/>
    <property type="evidence" value="ECO:0007669"/>
    <property type="project" value="TreeGrafter"/>
</dbReference>
<dbReference type="AlphaFoldDB" id="A0A238C286"/>
<dbReference type="PANTHER" id="PTHR13780">
    <property type="entry name" value="AMP-ACTIVATED PROTEIN KINASE, GAMMA REGULATORY SUBUNIT"/>
    <property type="match status" value="1"/>
</dbReference>
<comment type="similarity">
    <text evidence="1">Belongs to the 5'-AMP-activated protein kinase gamma subunit family.</text>
</comment>
<dbReference type="SMART" id="SM00116">
    <property type="entry name" value="CBS"/>
    <property type="match status" value="3"/>
</dbReference>
<organism evidence="8 9">
    <name type="scientific">Onchocerca flexuosa</name>
    <dbReference type="NCBI Taxonomy" id="387005"/>
    <lineage>
        <taxon>Eukaryota</taxon>
        <taxon>Metazoa</taxon>
        <taxon>Ecdysozoa</taxon>
        <taxon>Nematoda</taxon>
        <taxon>Chromadorea</taxon>
        <taxon>Rhabditida</taxon>
        <taxon>Spirurina</taxon>
        <taxon>Spiruromorpha</taxon>
        <taxon>Filarioidea</taxon>
        <taxon>Onchocercidae</taxon>
        <taxon>Onchocerca</taxon>
    </lineage>
</organism>
<evidence type="ECO:0000256" key="3">
    <source>
        <dbReference type="ARBA" id="ARBA00023122"/>
    </source>
</evidence>